<evidence type="ECO:0008006" key="3">
    <source>
        <dbReference type="Google" id="ProtNLM"/>
    </source>
</evidence>
<accession>A0A9P7BNI4</accession>
<dbReference type="GO" id="GO:0003676">
    <property type="term" value="F:nucleic acid binding"/>
    <property type="evidence" value="ECO:0007669"/>
    <property type="project" value="InterPro"/>
</dbReference>
<gene>
    <name evidence="1" type="ORF">G6F64_010318</name>
</gene>
<sequence length="268" mass="31281">MLIDEDDNILYIVVSKSMYLRIRAAHKPRLTARHCKSRLHWAKEHLNWTEDQWRNIVWSYELRFCVEGISTVKWGSATTYLGYPLTTSAQQFSSYLDSLIVKLEKHAIILSQRWLSILGYSTIANSFLLSRVWHSIRVLSPPQSLFQRIRTVIISFLKEKNFSNVKFQDYQRPRNEDSIAILDPSTQHSALQLQWLTPLLLSSDQATNPDSFATNPMKYTLCALLFARPPVLPLLFPEQRTTDLHKIGCLTPYSKHLIKWILRSIERH</sequence>
<dbReference type="Proteomes" id="UP000716291">
    <property type="component" value="Unassembled WGS sequence"/>
</dbReference>
<dbReference type="Gene3D" id="3.30.420.10">
    <property type="entry name" value="Ribonuclease H-like superfamily/Ribonuclease H"/>
    <property type="match status" value="1"/>
</dbReference>
<organism evidence="1 2">
    <name type="scientific">Rhizopus oryzae</name>
    <name type="common">Mucormycosis agent</name>
    <name type="synonym">Rhizopus arrhizus var. delemar</name>
    <dbReference type="NCBI Taxonomy" id="64495"/>
    <lineage>
        <taxon>Eukaryota</taxon>
        <taxon>Fungi</taxon>
        <taxon>Fungi incertae sedis</taxon>
        <taxon>Mucoromycota</taxon>
        <taxon>Mucoromycotina</taxon>
        <taxon>Mucoromycetes</taxon>
        <taxon>Mucorales</taxon>
        <taxon>Mucorineae</taxon>
        <taxon>Rhizopodaceae</taxon>
        <taxon>Rhizopus</taxon>
    </lineage>
</organism>
<reference evidence="1" key="1">
    <citation type="journal article" date="2020" name="Microb. Genom.">
        <title>Genetic diversity of clinical and environmental Mucorales isolates obtained from an investigation of mucormycosis cases among solid organ transplant recipients.</title>
        <authorList>
            <person name="Nguyen M.H."/>
            <person name="Kaul D."/>
            <person name="Muto C."/>
            <person name="Cheng S.J."/>
            <person name="Richter R.A."/>
            <person name="Bruno V.M."/>
            <person name="Liu G."/>
            <person name="Beyhan S."/>
            <person name="Sundermann A.J."/>
            <person name="Mounaud S."/>
            <person name="Pasculle A.W."/>
            <person name="Nierman W.C."/>
            <person name="Driscoll E."/>
            <person name="Cumbie R."/>
            <person name="Clancy C.J."/>
            <person name="Dupont C.L."/>
        </authorList>
    </citation>
    <scope>NUCLEOTIDE SEQUENCE</scope>
    <source>
        <strain evidence="1">GL11</strain>
    </source>
</reference>
<protein>
    <recommendedName>
        <fullName evidence="3">Transposase Tc1-like domain-containing protein</fullName>
    </recommendedName>
</protein>
<proteinExistence type="predicted"/>
<evidence type="ECO:0000313" key="2">
    <source>
        <dbReference type="Proteomes" id="UP000716291"/>
    </source>
</evidence>
<dbReference type="EMBL" id="JAANQT010002104">
    <property type="protein sequence ID" value="KAG1303148.1"/>
    <property type="molecule type" value="Genomic_DNA"/>
</dbReference>
<name>A0A9P7BNI4_RHIOR</name>
<evidence type="ECO:0000313" key="1">
    <source>
        <dbReference type="EMBL" id="KAG1303148.1"/>
    </source>
</evidence>
<dbReference type="InterPro" id="IPR036397">
    <property type="entry name" value="RNaseH_sf"/>
</dbReference>
<comment type="caution">
    <text evidence="1">The sequence shown here is derived from an EMBL/GenBank/DDBJ whole genome shotgun (WGS) entry which is preliminary data.</text>
</comment>
<keyword evidence="2" id="KW-1185">Reference proteome</keyword>
<dbReference type="AlphaFoldDB" id="A0A9P7BNI4"/>